<reference evidence="2" key="2">
    <citation type="journal article" date="2020" name="Microorganisms">
        <title>Osmotic Adaptation and Compatible Solute Biosynthesis of Phototrophic Bacteria as Revealed from Genome Analyses.</title>
        <authorList>
            <person name="Imhoff J.F."/>
            <person name="Rahn T."/>
            <person name="Kunzel S."/>
            <person name="Keller A."/>
            <person name="Neulinger S.C."/>
        </authorList>
    </citation>
    <scope>NUCLEOTIDE SEQUENCE</scope>
    <source>
        <strain evidence="2">IM 151</strain>
    </source>
</reference>
<organism evidence="2 3">
    <name type="scientific">Rubrivivax gelatinosus</name>
    <name type="common">Rhodocyclus gelatinosus</name>
    <name type="synonym">Rhodopseudomonas gelatinosa</name>
    <dbReference type="NCBI Taxonomy" id="28068"/>
    <lineage>
        <taxon>Bacteria</taxon>
        <taxon>Pseudomonadati</taxon>
        <taxon>Pseudomonadota</taxon>
        <taxon>Betaproteobacteria</taxon>
        <taxon>Burkholderiales</taxon>
        <taxon>Sphaerotilaceae</taxon>
        <taxon>Rubrivivax</taxon>
    </lineage>
</organism>
<feature type="non-terminal residue" evidence="2">
    <location>
        <position position="53"/>
    </location>
</feature>
<sequence length="53" mass="5235">MTPKALRGLAAAAGLTAALAAGSALAQDKPGEGVEVIPLKSSIAEETFQTVLV</sequence>
<comment type="caution">
    <text evidence="2">The sequence shown here is derived from an EMBL/GenBank/DDBJ whole genome shotgun (WGS) entry which is preliminary data.</text>
</comment>
<evidence type="ECO:0000256" key="1">
    <source>
        <dbReference type="SAM" id="SignalP"/>
    </source>
</evidence>
<accession>A0ABS1E2G5</accession>
<reference evidence="2" key="1">
    <citation type="submission" date="2017-08" db="EMBL/GenBank/DDBJ databases">
        <authorList>
            <person name="Imhoff J.F."/>
            <person name="Rahn T."/>
            <person name="Kuenzel S."/>
            <person name="Neulinger S.C."/>
        </authorList>
    </citation>
    <scope>NUCLEOTIDE SEQUENCE</scope>
    <source>
        <strain evidence="2">IM 151</strain>
    </source>
</reference>
<name>A0ABS1E2G5_RUBGE</name>
<dbReference type="Gene3D" id="3.40.190.10">
    <property type="entry name" value="Periplasmic binding protein-like II"/>
    <property type="match status" value="1"/>
</dbReference>
<keyword evidence="1" id="KW-0732">Signal</keyword>
<evidence type="ECO:0000313" key="3">
    <source>
        <dbReference type="Proteomes" id="UP001041814"/>
    </source>
</evidence>
<feature type="signal peptide" evidence="1">
    <location>
        <begin position="1"/>
        <end position="26"/>
    </location>
</feature>
<evidence type="ECO:0000313" key="2">
    <source>
        <dbReference type="EMBL" id="MBK1716050.1"/>
    </source>
</evidence>
<keyword evidence="3" id="KW-1185">Reference proteome</keyword>
<protein>
    <submittedName>
        <fullName evidence="2">Glycine betaine ABC transporter substrate-binding protein</fullName>
    </submittedName>
</protein>
<gene>
    <name evidence="2" type="primary">proX</name>
    <name evidence="2" type="ORF">CKO43_25260</name>
</gene>
<proteinExistence type="predicted"/>
<feature type="chain" id="PRO_5045322637" evidence="1">
    <location>
        <begin position="27"/>
        <end position="53"/>
    </location>
</feature>
<dbReference type="Proteomes" id="UP001041814">
    <property type="component" value="Unassembled WGS sequence"/>
</dbReference>
<dbReference type="EMBL" id="NRRU01000245">
    <property type="protein sequence ID" value="MBK1716050.1"/>
    <property type="molecule type" value="Genomic_DNA"/>
</dbReference>